<feature type="domain" description="Cytochrome c" evidence="6">
    <location>
        <begin position="49"/>
        <end position="152"/>
    </location>
</feature>
<accession>A0A5S9PWV7</accession>
<dbReference type="SUPFAM" id="SSF46626">
    <property type="entry name" value="Cytochrome c"/>
    <property type="match status" value="3"/>
</dbReference>
<dbReference type="Gene3D" id="1.10.760.10">
    <property type="entry name" value="Cytochrome c-like domain"/>
    <property type="match status" value="3"/>
</dbReference>
<dbReference type="GO" id="GO:0016020">
    <property type="term" value="C:membrane"/>
    <property type="evidence" value="ECO:0007669"/>
    <property type="project" value="InterPro"/>
</dbReference>
<dbReference type="Proteomes" id="UP000433050">
    <property type="component" value="Unassembled WGS sequence"/>
</dbReference>
<organism evidence="7 8">
    <name type="scientific">Starkeya nomas</name>
    <dbReference type="NCBI Taxonomy" id="2666134"/>
    <lineage>
        <taxon>Bacteria</taxon>
        <taxon>Pseudomonadati</taxon>
        <taxon>Pseudomonadota</taxon>
        <taxon>Alphaproteobacteria</taxon>
        <taxon>Hyphomicrobiales</taxon>
        <taxon>Xanthobacteraceae</taxon>
        <taxon>Starkeya</taxon>
    </lineage>
</organism>
<dbReference type="InterPro" id="IPR051459">
    <property type="entry name" value="Cytochrome_c-type_DH"/>
</dbReference>
<dbReference type="InterPro" id="IPR036909">
    <property type="entry name" value="Cyt_c-like_dom_sf"/>
</dbReference>
<dbReference type="GO" id="GO:0005506">
    <property type="term" value="F:iron ion binding"/>
    <property type="evidence" value="ECO:0007669"/>
    <property type="project" value="InterPro"/>
</dbReference>
<evidence type="ECO:0000256" key="5">
    <source>
        <dbReference type="PIRSR" id="PIRSR000018-51"/>
    </source>
</evidence>
<dbReference type="EMBL" id="CACSAS010000001">
    <property type="protein sequence ID" value="CAA0109497.1"/>
    <property type="molecule type" value="Genomic_DNA"/>
</dbReference>
<dbReference type="PANTHER" id="PTHR35008:SF4">
    <property type="entry name" value="BLL4482 PROTEIN"/>
    <property type="match status" value="1"/>
</dbReference>
<dbReference type="Pfam" id="PF00034">
    <property type="entry name" value="Cytochrom_C"/>
    <property type="match status" value="1"/>
</dbReference>
<keyword evidence="1 4" id="KW-0349">Heme</keyword>
<evidence type="ECO:0000256" key="2">
    <source>
        <dbReference type="ARBA" id="ARBA00022723"/>
    </source>
</evidence>
<feature type="binding site" description="axial binding residue" evidence="5">
    <location>
        <position position="67"/>
    </location>
    <ligand>
        <name>heme c</name>
        <dbReference type="ChEBI" id="CHEBI:61717"/>
        <label>1</label>
    </ligand>
    <ligandPart>
        <name>Fe</name>
        <dbReference type="ChEBI" id="CHEBI:18248"/>
    </ligandPart>
</feature>
<feature type="binding site" description="covalent" evidence="4">
    <location>
        <position position="66"/>
    </location>
    <ligand>
        <name>heme c</name>
        <dbReference type="ChEBI" id="CHEBI:61717"/>
        <label>1</label>
    </ligand>
</feature>
<keyword evidence="8" id="KW-1185">Reference proteome</keyword>
<dbReference type="RefSeq" id="WP_159600730.1">
    <property type="nucleotide sequence ID" value="NZ_CACSAS010000001.1"/>
</dbReference>
<dbReference type="InterPro" id="IPR014353">
    <property type="entry name" value="Membr-bd_ADH_cyt_c"/>
</dbReference>
<dbReference type="EC" id="1.17.2.1" evidence="7"/>
<keyword evidence="2 5" id="KW-0479">Metal-binding</keyword>
<evidence type="ECO:0000256" key="1">
    <source>
        <dbReference type="ARBA" id="ARBA00022617"/>
    </source>
</evidence>
<keyword evidence="3 5" id="KW-0408">Iron</keyword>
<dbReference type="Pfam" id="PF13442">
    <property type="entry name" value="Cytochrome_CBB3"/>
    <property type="match status" value="1"/>
</dbReference>
<comment type="cofactor">
    <cofactor evidence="4">
        <name>heme c</name>
        <dbReference type="ChEBI" id="CHEBI:61717"/>
    </cofactor>
    <text evidence="4">Binds 3 heme c groups covalently per subunit.</text>
</comment>
<dbReference type="GO" id="GO:0020037">
    <property type="term" value="F:heme binding"/>
    <property type="evidence" value="ECO:0007669"/>
    <property type="project" value="InterPro"/>
</dbReference>
<feature type="binding site" description="covalent" evidence="4">
    <location>
        <position position="212"/>
    </location>
    <ligand>
        <name>heme c</name>
        <dbReference type="ChEBI" id="CHEBI:61717"/>
        <label>2</label>
    </ligand>
</feature>
<feature type="domain" description="Cytochrome c" evidence="6">
    <location>
        <begin position="321"/>
        <end position="411"/>
    </location>
</feature>
<feature type="binding site" description="axial binding residue" evidence="5">
    <location>
        <position position="213"/>
    </location>
    <ligand>
        <name>heme c</name>
        <dbReference type="ChEBI" id="CHEBI:61717"/>
        <label>2</label>
    </ligand>
    <ligandPart>
        <name>Fe</name>
        <dbReference type="ChEBI" id="CHEBI:18248"/>
    </ligandPart>
</feature>
<dbReference type="AlphaFoldDB" id="A0A5S9PWV7"/>
<proteinExistence type="predicted"/>
<evidence type="ECO:0000256" key="4">
    <source>
        <dbReference type="PIRSR" id="PIRSR000018-50"/>
    </source>
</evidence>
<feature type="binding site" description="axial binding residue" evidence="5">
    <location>
        <position position="338"/>
    </location>
    <ligand>
        <name>heme c</name>
        <dbReference type="ChEBI" id="CHEBI:61717"/>
        <label>3</label>
    </ligand>
    <ligandPart>
        <name>Fe</name>
        <dbReference type="ChEBI" id="CHEBI:18248"/>
    </ligandPart>
</feature>
<dbReference type="InterPro" id="IPR009056">
    <property type="entry name" value="Cyt_c-like_dom"/>
</dbReference>
<feature type="binding site" description="covalent" evidence="4">
    <location>
        <position position="337"/>
    </location>
    <ligand>
        <name>heme c</name>
        <dbReference type="ChEBI" id="CHEBI:61717"/>
        <label>3</label>
    </ligand>
</feature>
<evidence type="ECO:0000259" key="6">
    <source>
        <dbReference type="PROSITE" id="PS51007"/>
    </source>
</evidence>
<evidence type="ECO:0000313" key="8">
    <source>
        <dbReference type="Proteomes" id="UP000433050"/>
    </source>
</evidence>
<dbReference type="GO" id="GO:0016614">
    <property type="term" value="F:oxidoreductase activity, acting on CH-OH group of donors"/>
    <property type="evidence" value="ECO:0007669"/>
    <property type="project" value="InterPro"/>
</dbReference>
<keyword evidence="7" id="KW-0560">Oxidoreductase</keyword>
<feature type="binding site" description="covalent" evidence="4">
    <location>
        <position position="63"/>
    </location>
    <ligand>
        <name>heme c</name>
        <dbReference type="ChEBI" id="CHEBI:61717"/>
        <label>1</label>
    </ligand>
</feature>
<name>A0A5S9PWV7_9HYPH</name>
<reference evidence="7 8" key="1">
    <citation type="submission" date="2019-12" db="EMBL/GenBank/DDBJ databases">
        <authorList>
            <person name="Reyes-Prieto M."/>
        </authorList>
    </citation>
    <scope>NUCLEOTIDE SEQUENCE [LARGE SCALE GENOMIC DNA]</scope>
    <source>
        <strain evidence="7">HF14-78462</strain>
    </source>
</reference>
<dbReference type="PROSITE" id="PS51007">
    <property type="entry name" value="CYTC"/>
    <property type="match status" value="3"/>
</dbReference>
<protein>
    <submittedName>
        <fullName evidence="7">Nicotinate dehydrogenase subunit B</fullName>
        <ecNumber evidence="7">1.17.2.1</ecNumber>
    </submittedName>
</protein>
<gene>
    <name evidence="7" type="primary">nicB_4</name>
    <name evidence="7" type="ORF">STARVERO_03737</name>
</gene>
<evidence type="ECO:0000256" key="3">
    <source>
        <dbReference type="ARBA" id="ARBA00023004"/>
    </source>
</evidence>
<dbReference type="PIRSF" id="PIRSF000018">
    <property type="entry name" value="Mb_ADH_cyt_c"/>
    <property type="match status" value="1"/>
</dbReference>
<evidence type="ECO:0000313" key="7">
    <source>
        <dbReference type="EMBL" id="CAA0109497.1"/>
    </source>
</evidence>
<dbReference type="GO" id="GO:0009055">
    <property type="term" value="F:electron transfer activity"/>
    <property type="evidence" value="ECO:0007669"/>
    <property type="project" value="InterPro"/>
</dbReference>
<sequence>MTKRTILLTAAALVVIGAAAVASVFFGALETSVVSKDVDTPLSAQEMQRLAERGAYVAVAADCYACHTAKDGPAWAGGLAFETPFGTLYATNISPDKEHGIGAWTRAEFHRSVRDGVAKGGRHLYPAMPYASYREMTAEDVDAVYAFLMTREPMPVPNRENQLSFPFNIRQSLTFWNLVNLRRSGFEPDPARSEVWNRGRYVVDALAHCGECHTPRNLLQGMKPGAYLEGAVIEGVEAPDITKEGLTRMGFDPATLAAFMKSGVSAQGSMTHQMFEVVHFSTQYLTDDDLKAMAAYLFDLDAMPATSTPPPAPAPVDVAPPVASAARSTYLNLCAGCHGAEGQGIPHVAVPLSTNASLRLESPRNFVRAVLNGIPAQRFPGLERMEAMPPFADLLDDRELADLTNWMRARWGGRQPAVTPEDIAKLRERGHGGS</sequence>
<feature type="binding site" description="covalent" evidence="4">
    <location>
        <position position="209"/>
    </location>
    <ligand>
        <name>heme c</name>
        <dbReference type="ChEBI" id="CHEBI:61717"/>
        <label>2</label>
    </ligand>
</feature>
<dbReference type="PANTHER" id="PTHR35008">
    <property type="entry name" value="BLL4482 PROTEIN-RELATED"/>
    <property type="match status" value="1"/>
</dbReference>
<feature type="binding site" description="covalent" evidence="4">
    <location>
        <position position="334"/>
    </location>
    <ligand>
        <name>heme c</name>
        <dbReference type="ChEBI" id="CHEBI:61717"/>
        <label>3</label>
    </ligand>
</feature>
<feature type="domain" description="Cytochrome c" evidence="6">
    <location>
        <begin position="194"/>
        <end position="301"/>
    </location>
</feature>